<gene>
    <name evidence="2" type="ORF">BDA99DRAFT_513757</name>
</gene>
<dbReference type="GO" id="GO:0031146">
    <property type="term" value="P:SCF-dependent proteasomal ubiquitin-dependent protein catabolic process"/>
    <property type="evidence" value="ECO:0007669"/>
    <property type="project" value="TreeGrafter"/>
</dbReference>
<evidence type="ECO:0000256" key="1">
    <source>
        <dbReference type="PROSITE-ProRule" id="PRU00339"/>
    </source>
</evidence>
<dbReference type="EMBL" id="JAIXMP010000017">
    <property type="protein sequence ID" value="KAI9259630.1"/>
    <property type="molecule type" value="Genomic_DNA"/>
</dbReference>
<evidence type="ECO:0008006" key="4">
    <source>
        <dbReference type="Google" id="ProtNLM"/>
    </source>
</evidence>
<dbReference type="PROSITE" id="PS50005">
    <property type="entry name" value="TPR"/>
    <property type="match status" value="1"/>
</dbReference>
<dbReference type="InterPro" id="IPR019734">
    <property type="entry name" value="TPR_rpt"/>
</dbReference>
<protein>
    <recommendedName>
        <fullName evidence="4">F-box domain-containing protein</fullName>
    </recommendedName>
</protein>
<dbReference type="Proteomes" id="UP001209540">
    <property type="component" value="Unassembled WGS sequence"/>
</dbReference>
<dbReference type="GO" id="GO:0019005">
    <property type="term" value="C:SCF ubiquitin ligase complex"/>
    <property type="evidence" value="ECO:0007669"/>
    <property type="project" value="TreeGrafter"/>
</dbReference>
<dbReference type="SUPFAM" id="SSF48452">
    <property type="entry name" value="TPR-like"/>
    <property type="match status" value="1"/>
</dbReference>
<feature type="repeat" description="TPR" evidence="1">
    <location>
        <begin position="89"/>
        <end position="122"/>
    </location>
</feature>
<evidence type="ECO:0000313" key="2">
    <source>
        <dbReference type="EMBL" id="KAI9259630.1"/>
    </source>
</evidence>
<comment type="caution">
    <text evidence="2">The sequence shown here is derived from an EMBL/GenBank/DDBJ whole genome shotgun (WGS) entry which is preliminary data.</text>
</comment>
<reference evidence="2" key="1">
    <citation type="journal article" date="2022" name="IScience">
        <title>Evolution of zygomycete secretomes and the origins of terrestrial fungal ecologies.</title>
        <authorList>
            <person name="Chang Y."/>
            <person name="Wang Y."/>
            <person name="Mondo S."/>
            <person name="Ahrendt S."/>
            <person name="Andreopoulos W."/>
            <person name="Barry K."/>
            <person name="Beard J."/>
            <person name="Benny G.L."/>
            <person name="Blankenship S."/>
            <person name="Bonito G."/>
            <person name="Cuomo C."/>
            <person name="Desiro A."/>
            <person name="Gervers K.A."/>
            <person name="Hundley H."/>
            <person name="Kuo A."/>
            <person name="LaButti K."/>
            <person name="Lang B.F."/>
            <person name="Lipzen A."/>
            <person name="O'Donnell K."/>
            <person name="Pangilinan J."/>
            <person name="Reynolds N."/>
            <person name="Sandor L."/>
            <person name="Smith M.E."/>
            <person name="Tsang A."/>
            <person name="Grigoriev I.V."/>
            <person name="Stajich J.E."/>
            <person name="Spatafora J.W."/>
        </authorList>
    </citation>
    <scope>NUCLEOTIDE SEQUENCE</scope>
    <source>
        <strain evidence="2">RSA 2281</strain>
    </source>
</reference>
<dbReference type="InterPro" id="IPR011990">
    <property type="entry name" value="TPR-like_helical_dom_sf"/>
</dbReference>
<dbReference type="SMART" id="SM00028">
    <property type="entry name" value="TPR"/>
    <property type="match status" value="2"/>
</dbReference>
<reference evidence="2" key="2">
    <citation type="submission" date="2023-02" db="EMBL/GenBank/DDBJ databases">
        <authorList>
            <consortium name="DOE Joint Genome Institute"/>
            <person name="Mondo S.J."/>
            <person name="Chang Y."/>
            <person name="Wang Y."/>
            <person name="Ahrendt S."/>
            <person name="Andreopoulos W."/>
            <person name="Barry K."/>
            <person name="Beard J."/>
            <person name="Benny G.L."/>
            <person name="Blankenship S."/>
            <person name="Bonito G."/>
            <person name="Cuomo C."/>
            <person name="Desiro A."/>
            <person name="Gervers K.A."/>
            <person name="Hundley H."/>
            <person name="Kuo A."/>
            <person name="LaButti K."/>
            <person name="Lang B.F."/>
            <person name="Lipzen A."/>
            <person name="O'Donnell K."/>
            <person name="Pangilinan J."/>
            <person name="Reynolds N."/>
            <person name="Sandor L."/>
            <person name="Smith M.W."/>
            <person name="Tsang A."/>
            <person name="Grigoriev I.V."/>
            <person name="Stajich J.E."/>
            <person name="Spatafora J.W."/>
        </authorList>
    </citation>
    <scope>NUCLEOTIDE SEQUENCE</scope>
    <source>
        <strain evidence="2">RSA 2281</strain>
    </source>
</reference>
<dbReference type="InterPro" id="IPR032675">
    <property type="entry name" value="LRR_dom_sf"/>
</dbReference>
<proteinExistence type="predicted"/>
<dbReference type="Gene3D" id="1.25.40.10">
    <property type="entry name" value="Tetratricopeptide repeat domain"/>
    <property type="match status" value="1"/>
</dbReference>
<accession>A0AAD5K7P6</accession>
<keyword evidence="3" id="KW-1185">Reference proteome</keyword>
<keyword evidence="1" id="KW-0802">TPR repeat</keyword>
<name>A0AAD5K7P6_9FUNG</name>
<sequence>MVVPLPVPTDTLTIDMAPAISIFDKVKNAHNDHDYNKMIQFGSAMITSIQQLQLVSVHEYRAFALGMNGKFDAAVEDAETMIKYAPMMPQGYLRLGNLLEMQGKQARALEVYQEALDNVSTDDPCYSQFVQGKEMAQEKLDRRFDLFATLPLEIIDKIIVLLPEVERANLFEVSTMWSKRLTNCQLAWSELQNQHDDAANVMVVQALPSIAEHIKNLTISTVTSEVWFRYLDYMNGGHFKKIKSLNFDSHTSNNVLDVNSIMTLTNAFWTMRHTLTTFKMRITNCDTPLKIADILFYCPNLSTLALDTQDELNEVLGDLTILGEPHHSIVDLTIDTARTTGDALRPVLKLCPFVKRLRLEYARDCTFSAVCDECPNLEVFGFNTQYELPDSADILDRTYDNKYPILPSTNTDHSHNQSDIMNSKKHQEGRLRAFYSKNGGRGISGNEFMRLLQKNQKTVELLYVNLSKTDEQEDNDEPHSNFHPDYAVKAANVIKLDRLSSLTYWPDIYGVFEPLFLRTIDRSSIKHINPICAFDIPSITRTLMELPPLESLELTNIEIDNDNEDAKETAVQCLVQLFKYYAASSDPKKKLKMVAFEDTHFVSDDVLDALANIETLNELKFHGTNNFTSQELKKFFSKLKAQNTGAQITKLKLSDLDDLIDSDSTLLDLVSTMDGLETLYLNALPKITDVGIKALVDNVKGLHSLIVKGCIRVTSEETVSYVKSRKNFNHLEIFVA</sequence>
<dbReference type="AlphaFoldDB" id="A0AAD5K7P6"/>
<dbReference type="PANTHER" id="PTHR13318">
    <property type="entry name" value="PARTNER OF PAIRED, ISOFORM B-RELATED"/>
    <property type="match status" value="1"/>
</dbReference>
<dbReference type="Gene3D" id="3.80.10.10">
    <property type="entry name" value="Ribonuclease Inhibitor"/>
    <property type="match status" value="2"/>
</dbReference>
<organism evidence="2 3">
    <name type="scientific">Phascolomyces articulosus</name>
    <dbReference type="NCBI Taxonomy" id="60185"/>
    <lineage>
        <taxon>Eukaryota</taxon>
        <taxon>Fungi</taxon>
        <taxon>Fungi incertae sedis</taxon>
        <taxon>Mucoromycota</taxon>
        <taxon>Mucoromycotina</taxon>
        <taxon>Mucoromycetes</taxon>
        <taxon>Mucorales</taxon>
        <taxon>Lichtheimiaceae</taxon>
        <taxon>Phascolomyces</taxon>
    </lineage>
</organism>
<evidence type="ECO:0000313" key="3">
    <source>
        <dbReference type="Proteomes" id="UP001209540"/>
    </source>
</evidence>
<dbReference type="SUPFAM" id="SSF52047">
    <property type="entry name" value="RNI-like"/>
    <property type="match status" value="2"/>
</dbReference>